<dbReference type="Proteomes" id="UP000664417">
    <property type="component" value="Unassembled WGS sequence"/>
</dbReference>
<reference evidence="11" key="1">
    <citation type="submission" date="2021-03" db="EMBL/GenBank/DDBJ databases">
        <authorList>
            <person name="Wang G."/>
        </authorList>
    </citation>
    <scope>NUCLEOTIDE SEQUENCE</scope>
    <source>
        <strain evidence="11">KCTC 12899</strain>
    </source>
</reference>
<dbReference type="PIRSF" id="PIRSF001363">
    <property type="entry name" value="Malate_synth"/>
    <property type="match status" value="1"/>
</dbReference>
<keyword evidence="12" id="KW-1185">Reference proteome</keyword>
<feature type="domain" description="Malate synthase C-terminal" evidence="10">
    <location>
        <begin position="429"/>
        <end position="541"/>
    </location>
</feature>
<dbReference type="GO" id="GO:0005737">
    <property type="term" value="C:cytoplasm"/>
    <property type="evidence" value="ECO:0007669"/>
    <property type="project" value="TreeGrafter"/>
</dbReference>
<evidence type="ECO:0000256" key="5">
    <source>
        <dbReference type="ARBA" id="ARBA00022679"/>
    </source>
</evidence>
<dbReference type="EMBL" id="JAFREP010000056">
    <property type="protein sequence ID" value="MBO1323303.1"/>
    <property type="molecule type" value="Genomic_DNA"/>
</dbReference>
<dbReference type="PANTHER" id="PTHR42902:SF1">
    <property type="entry name" value="MALATE SYNTHASE 1-RELATED"/>
    <property type="match status" value="1"/>
</dbReference>
<evidence type="ECO:0000313" key="12">
    <source>
        <dbReference type="Proteomes" id="UP000664417"/>
    </source>
</evidence>
<protein>
    <recommendedName>
        <fullName evidence="2">malate synthase</fullName>
        <ecNumber evidence="2">2.3.3.9</ecNumber>
    </recommendedName>
</protein>
<evidence type="ECO:0000256" key="3">
    <source>
        <dbReference type="ARBA" id="ARBA00022435"/>
    </source>
</evidence>
<dbReference type="InterPro" id="IPR011076">
    <property type="entry name" value="Malate_synth_sf"/>
</dbReference>
<keyword evidence="5 11" id="KW-0808">Transferase</keyword>
<sequence length="547" mass="61287">MTTNVIDATQTDPAFQQLSEGVLIHSAALTEDAKALLTPEAVALLATLSREFEPSRQTLLATRLDRQARFDAGEVPQYLDRQSEAVRGDWRVAPLPKDLQKRRVEITGPVNSTKMVINMLSRNSDGFRADCAMLDFEDSMKPSWTNVVDGVHNFLGAAKGDLRHVDPARADRPEKVYQLDADDMALVMVRVRGLHLDESNLLIDGKPVSGGLLDLVLCWFHGAKELIKRGKTPKFYVPKVEHYLEARWWNDIFTKLEAALDLPLSTLRATFLIETLPAAFQIEEILYELRDHAAGLNVGRWDKIFSDIKTLKFHKDRVMADRASIGMNRPWMNNYAKRLIQICHQRGASALGGMAAFTPGRDAELRQKQTEKVAADKQWEFDAGHDGCWVSHPYFIGTAMSAFTVDNQLDVMPEGDKYPDLLPQSGGPRTLEGLRTNARVGIAYLEGWQRDIGCIAWDNLMEDLATLEISRAQTWQWLHHGVSLDCGTPVTTELIGKIFDEELARIYDELGAAANRDSWQQAYATAVELFTAKDFQPFLSMASDLAG</sequence>
<dbReference type="Pfam" id="PF01274">
    <property type="entry name" value="MS_TIM-barrel"/>
    <property type="match status" value="1"/>
</dbReference>
<dbReference type="InterPro" id="IPR006252">
    <property type="entry name" value="Malate_synthA"/>
</dbReference>
<dbReference type="InterPro" id="IPR046363">
    <property type="entry name" value="MS_N_TIM-barrel_dom"/>
</dbReference>
<dbReference type="PANTHER" id="PTHR42902">
    <property type="entry name" value="MALATE SYNTHASE"/>
    <property type="match status" value="1"/>
</dbReference>
<dbReference type="GO" id="GO:0006099">
    <property type="term" value="P:tricarboxylic acid cycle"/>
    <property type="evidence" value="ECO:0007669"/>
    <property type="project" value="UniProtKB-KW"/>
</dbReference>
<dbReference type="Pfam" id="PF20656">
    <property type="entry name" value="MS_N"/>
    <property type="match status" value="1"/>
</dbReference>
<evidence type="ECO:0000256" key="2">
    <source>
        <dbReference type="ARBA" id="ARBA00012636"/>
    </source>
</evidence>
<keyword evidence="4" id="KW-0816">Tricarboxylic acid cycle</keyword>
<dbReference type="InterPro" id="IPR001465">
    <property type="entry name" value="Malate_synthase_TIM"/>
</dbReference>
<dbReference type="InterPro" id="IPR048355">
    <property type="entry name" value="MS_C"/>
</dbReference>
<feature type="domain" description="Malate synthase TIM barrel" evidence="8">
    <location>
        <begin position="187"/>
        <end position="412"/>
    </location>
</feature>
<proteinExistence type="inferred from homology"/>
<dbReference type="InterPro" id="IPR044856">
    <property type="entry name" value="Malate_synth_C_sf"/>
</dbReference>
<comment type="similarity">
    <text evidence="1">Belongs to the malate synthase family.</text>
</comment>
<evidence type="ECO:0000259" key="9">
    <source>
        <dbReference type="Pfam" id="PF20656"/>
    </source>
</evidence>
<dbReference type="Gene3D" id="1.20.1220.12">
    <property type="entry name" value="Malate synthase, domain III"/>
    <property type="match status" value="1"/>
</dbReference>
<comment type="caution">
    <text evidence="11">The sequence shown here is derived from an EMBL/GenBank/DDBJ whole genome shotgun (WGS) entry which is preliminary data.</text>
</comment>
<feature type="active site" description="Proton acceptor" evidence="7">
    <location>
        <position position="190"/>
    </location>
</feature>
<evidence type="ECO:0000259" key="10">
    <source>
        <dbReference type="Pfam" id="PF20659"/>
    </source>
</evidence>
<dbReference type="SUPFAM" id="SSF51645">
    <property type="entry name" value="Malate synthase G"/>
    <property type="match status" value="1"/>
</dbReference>
<dbReference type="Pfam" id="PF20659">
    <property type="entry name" value="MS_C"/>
    <property type="match status" value="1"/>
</dbReference>
<keyword evidence="11" id="KW-0012">Acyltransferase</keyword>
<feature type="active site" description="Proton donor" evidence="7">
    <location>
        <position position="463"/>
    </location>
</feature>
<dbReference type="AlphaFoldDB" id="A0A8J7QTY6"/>
<comment type="catalytic activity">
    <reaction evidence="6">
        <text>glyoxylate + acetyl-CoA + H2O = (S)-malate + CoA + H(+)</text>
        <dbReference type="Rhea" id="RHEA:18181"/>
        <dbReference type="ChEBI" id="CHEBI:15377"/>
        <dbReference type="ChEBI" id="CHEBI:15378"/>
        <dbReference type="ChEBI" id="CHEBI:15589"/>
        <dbReference type="ChEBI" id="CHEBI:36655"/>
        <dbReference type="ChEBI" id="CHEBI:57287"/>
        <dbReference type="ChEBI" id="CHEBI:57288"/>
        <dbReference type="EC" id="2.3.3.9"/>
    </reaction>
</comment>
<dbReference type="Gene3D" id="3.20.20.360">
    <property type="entry name" value="Malate synthase, domain 3"/>
    <property type="match status" value="1"/>
</dbReference>
<dbReference type="InterPro" id="IPR048356">
    <property type="entry name" value="MS_N"/>
</dbReference>
<evidence type="ECO:0000256" key="4">
    <source>
        <dbReference type="ARBA" id="ARBA00022532"/>
    </source>
</evidence>
<gene>
    <name evidence="11" type="primary">aceB</name>
    <name evidence="11" type="ORF">J3U88_32860</name>
</gene>
<dbReference type="EC" id="2.3.3.9" evidence="2"/>
<dbReference type="GO" id="GO:0004474">
    <property type="term" value="F:malate synthase activity"/>
    <property type="evidence" value="ECO:0007669"/>
    <property type="project" value="UniProtKB-EC"/>
</dbReference>
<evidence type="ECO:0000256" key="1">
    <source>
        <dbReference type="ARBA" id="ARBA00006394"/>
    </source>
</evidence>
<name>A0A8J7QTY6_9BACT</name>
<organism evidence="11 12">
    <name type="scientific">Acanthopleuribacter pedis</name>
    <dbReference type="NCBI Taxonomy" id="442870"/>
    <lineage>
        <taxon>Bacteria</taxon>
        <taxon>Pseudomonadati</taxon>
        <taxon>Acidobacteriota</taxon>
        <taxon>Holophagae</taxon>
        <taxon>Acanthopleuribacterales</taxon>
        <taxon>Acanthopleuribacteraceae</taxon>
        <taxon>Acanthopleuribacter</taxon>
    </lineage>
</organism>
<evidence type="ECO:0000256" key="7">
    <source>
        <dbReference type="PIRSR" id="PIRSR001363-1"/>
    </source>
</evidence>
<keyword evidence="3" id="KW-0329">Glyoxylate bypass</keyword>
<feature type="domain" description="Malate synthase N-terminal" evidence="9">
    <location>
        <begin position="31"/>
        <end position="79"/>
    </location>
</feature>
<evidence type="ECO:0000313" key="11">
    <source>
        <dbReference type="EMBL" id="MBO1323303.1"/>
    </source>
</evidence>
<accession>A0A8J7QTY6</accession>
<dbReference type="FunFam" id="3.20.20.360:FF:000001">
    <property type="entry name" value="Malate synthase"/>
    <property type="match status" value="1"/>
</dbReference>
<evidence type="ECO:0000256" key="6">
    <source>
        <dbReference type="ARBA" id="ARBA00047918"/>
    </source>
</evidence>
<dbReference type="RefSeq" id="WP_207863437.1">
    <property type="nucleotide sequence ID" value="NZ_JAFREP010000056.1"/>
</dbReference>
<dbReference type="GO" id="GO:0006097">
    <property type="term" value="P:glyoxylate cycle"/>
    <property type="evidence" value="ECO:0007669"/>
    <property type="project" value="UniProtKB-KW"/>
</dbReference>
<dbReference type="FunFam" id="1.20.1220.12:FF:000001">
    <property type="entry name" value="Malate synthase"/>
    <property type="match status" value="1"/>
</dbReference>
<evidence type="ECO:0000259" key="8">
    <source>
        <dbReference type="Pfam" id="PF01274"/>
    </source>
</evidence>